<protein>
    <submittedName>
        <fullName evidence="7">Sigma-70 family RNA polymerase sigma factor</fullName>
    </submittedName>
</protein>
<keyword evidence="3" id="KW-0731">Sigma factor</keyword>
<evidence type="ECO:0000256" key="3">
    <source>
        <dbReference type="ARBA" id="ARBA00023082"/>
    </source>
</evidence>
<evidence type="ECO:0000313" key="7">
    <source>
        <dbReference type="EMBL" id="AZP13322.1"/>
    </source>
</evidence>
<evidence type="ECO:0000259" key="5">
    <source>
        <dbReference type="Pfam" id="PF04542"/>
    </source>
</evidence>
<dbReference type="InterPro" id="IPR013249">
    <property type="entry name" value="RNA_pol_sigma70_r4_t2"/>
</dbReference>
<evidence type="ECO:0000256" key="4">
    <source>
        <dbReference type="ARBA" id="ARBA00023163"/>
    </source>
</evidence>
<name>A0A3Q9BS86_9BURK</name>
<dbReference type="Gene3D" id="1.10.10.10">
    <property type="entry name" value="Winged helix-like DNA-binding domain superfamily/Winged helix DNA-binding domain"/>
    <property type="match status" value="1"/>
</dbReference>
<dbReference type="EMBL" id="CP034464">
    <property type="protein sequence ID" value="AZP13322.1"/>
    <property type="molecule type" value="Genomic_DNA"/>
</dbReference>
<dbReference type="Gene3D" id="1.10.1740.10">
    <property type="match status" value="1"/>
</dbReference>
<dbReference type="SUPFAM" id="SSF88659">
    <property type="entry name" value="Sigma3 and sigma4 domains of RNA polymerase sigma factors"/>
    <property type="match status" value="1"/>
</dbReference>
<evidence type="ECO:0000313" key="8">
    <source>
        <dbReference type="Proteomes" id="UP000275663"/>
    </source>
</evidence>
<feature type="domain" description="RNA polymerase sigma-70 region 2" evidence="5">
    <location>
        <begin position="33"/>
        <end position="99"/>
    </location>
</feature>
<dbReference type="Pfam" id="PF04542">
    <property type="entry name" value="Sigma70_r2"/>
    <property type="match status" value="1"/>
</dbReference>
<dbReference type="NCBIfam" id="TIGR02937">
    <property type="entry name" value="sigma70-ECF"/>
    <property type="match status" value="1"/>
</dbReference>
<dbReference type="Proteomes" id="UP000275663">
    <property type="component" value="Chromosome"/>
</dbReference>
<keyword evidence="8" id="KW-1185">Reference proteome</keyword>
<dbReference type="InterPro" id="IPR014284">
    <property type="entry name" value="RNA_pol_sigma-70_dom"/>
</dbReference>
<organism evidence="7 8">
    <name type="scientific">Undibacterium parvum</name>
    <dbReference type="NCBI Taxonomy" id="401471"/>
    <lineage>
        <taxon>Bacteria</taxon>
        <taxon>Pseudomonadati</taxon>
        <taxon>Pseudomonadota</taxon>
        <taxon>Betaproteobacteria</taxon>
        <taxon>Burkholderiales</taxon>
        <taxon>Oxalobacteraceae</taxon>
        <taxon>Undibacterium</taxon>
    </lineage>
</organism>
<comment type="similarity">
    <text evidence="1">Belongs to the sigma-70 factor family. ECF subfamily.</text>
</comment>
<dbReference type="InterPro" id="IPR007627">
    <property type="entry name" value="RNA_pol_sigma70_r2"/>
</dbReference>
<gene>
    <name evidence="7" type="ORF">EJN92_15770</name>
</gene>
<dbReference type="PANTHER" id="PTHR43133:SF62">
    <property type="entry name" value="RNA POLYMERASE SIGMA FACTOR SIGZ"/>
    <property type="match status" value="1"/>
</dbReference>
<dbReference type="GO" id="GO:0016987">
    <property type="term" value="F:sigma factor activity"/>
    <property type="evidence" value="ECO:0007669"/>
    <property type="project" value="UniProtKB-KW"/>
</dbReference>
<sequence length="202" mass="22980">MSSNANNQTLDPGQMHIWLMAVARQDSQAFRALYEASSPKLFGFVLRILQKRELAEEVLQESFVSIWNNASSYQSSLAAPMTWMTTIVRNRAFDLLRKLNNGQHYELEIDAEYFDPEIMSALESADASPLQALELSQDAKALANCMSRLEGLHRQAMALAFYHDLSHSEVAEQMQLPMGTVKTWIRRGLDRLRTCLVKRELA</sequence>
<accession>A0A3Q9BS86</accession>
<dbReference type="InterPro" id="IPR013325">
    <property type="entry name" value="RNA_pol_sigma_r2"/>
</dbReference>
<dbReference type="PANTHER" id="PTHR43133">
    <property type="entry name" value="RNA POLYMERASE ECF-TYPE SIGMA FACTO"/>
    <property type="match status" value="1"/>
</dbReference>
<dbReference type="InterPro" id="IPR036388">
    <property type="entry name" value="WH-like_DNA-bd_sf"/>
</dbReference>
<keyword evidence="2" id="KW-0805">Transcription regulation</keyword>
<dbReference type="SUPFAM" id="SSF88946">
    <property type="entry name" value="Sigma2 domain of RNA polymerase sigma factors"/>
    <property type="match status" value="1"/>
</dbReference>
<evidence type="ECO:0000256" key="1">
    <source>
        <dbReference type="ARBA" id="ARBA00010641"/>
    </source>
</evidence>
<proteinExistence type="inferred from homology"/>
<dbReference type="InterPro" id="IPR013324">
    <property type="entry name" value="RNA_pol_sigma_r3/r4-like"/>
</dbReference>
<dbReference type="OrthoDB" id="9784272at2"/>
<dbReference type="RefSeq" id="WP_126128695.1">
    <property type="nucleotide sequence ID" value="NZ_CP034464.1"/>
</dbReference>
<keyword evidence="4" id="KW-0804">Transcription</keyword>
<dbReference type="AlphaFoldDB" id="A0A3Q9BS86"/>
<evidence type="ECO:0000256" key="2">
    <source>
        <dbReference type="ARBA" id="ARBA00023015"/>
    </source>
</evidence>
<dbReference type="KEGG" id="upv:EJN92_15770"/>
<dbReference type="CDD" id="cd06171">
    <property type="entry name" value="Sigma70_r4"/>
    <property type="match status" value="1"/>
</dbReference>
<reference evidence="7 8" key="1">
    <citation type="journal article" date="2011" name="Int. J. Syst. Evol. Microbiol.">
        <title>Description of Undibacterium oligocarboniphilum sp. nov., isolated from purified water, and Undibacterium pigrum strain CCUG 49012 as the type strain of Undibacterium parvum sp. nov., and emended descriptions of the genus Undibacterium and the species Undibacterium pigrum.</title>
        <authorList>
            <person name="Eder W."/>
            <person name="Wanner G."/>
            <person name="Ludwig W."/>
            <person name="Busse H.J."/>
            <person name="Ziemke-Kageler F."/>
            <person name="Lang E."/>
        </authorList>
    </citation>
    <scope>NUCLEOTIDE SEQUENCE [LARGE SCALE GENOMIC DNA]</scope>
    <source>
        <strain evidence="7 8">DSM 23061</strain>
    </source>
</reference>
<dbReference type="InterPro" id="IPR039425">
    <property type="entry name" value="RNA_pol_sigma-70-like"/>
</dbReference>
<dbReference type="GO" id="GO:0003677">
    <property type="term" value="F:DNA binding"/>
    <property type="evidence" value="ECO:0007669"/>
    <property type="project" value="InterPro"/>
</dbReference>
<dbReference type="GO" id="GO:0006352">
    <property type="term" value="P:DNA-templated transcription initiation"/>
    <property type="evidence" value="ECO:0007669"/>
    <property type="project" value="InterPro"/>
</dbReference>
<evidence type="ECO:0000259" key="6">
    <source>
        <dbReference type="Pfam" id="PF08281"/>
    </source>
</evidence>
<feature type="domain" description="RNA polymerase sigma factor 70 region 4 type 2" evidence="6">
    <location>
        <begin position="141"/>
        <end position="192"/>
    </location>
</feature>
<dbReference type="Pfam" id="PF08281">
    <property type="entry name" value="Sigma70_r4_2"/>
    <property type="match status" value="1"/>
</dbReference>